<organism evidence="2">
    <name type="scientific">Oppiella nova</name>
    <dbReference type="NCBI Taxonomy" id="334625"/>
    <lineage>
        <taxon>Eukaryota</taxon>
        <taxon>Metazoa</taxon>
        <taxon>Ecdysozoa</taxon>
        <taxon>Arthropoda</taxon>
        <taxon>Chelicerata</taxon>
        <taxon>Arachnida</taxon>
        <taxon>Acari</taxon>
        <taxon>Acariformes</taxon>
        <taxon>Sarcoptiformes</taxon>
        <taxon>Oribatida</taxon>
        <taxon>Brachypylina</taxon>
        <taxon>Oppioidea</taxon>
        <taxon>Oppiidae</taxon>
        <taxon>Oppiella</taxon>
    </lineage>
</organism>
<reference evidence="2" key="1">
    <citation type="submission" date="2020-11" db="EMBL/GenBank/DDBJ databases">
        <authorList>
            <person name="Tran Van P."/>
        </authorList>
    </citation>
    <scope>NUCLEOTIDE SEQUENCE</scope>
</reference>
<evidence type="ECO:0000313" key="2">
    <source>
        <dbReference type="EMBL" id="CAD7658661.1"/>
    </source>
</evidence>
<dbReference type="OrthoDB" id="6490258at2759"/>
<sequence>MLKMFQSVMNLSIVVLVVVTLWWDGVDAAAKKCVMSESDAEACGAQMLILNENITIPKSEAEILEKCTNIEKGIECYKEYAKTCLDPMASRVMSMVGRNGKKLADRICKEESSRTELLNHFNCWKSSEDLQKLSICLDKYMVQMQGLADVSNDDRIPTVCCSYHMLKACMKSQGEKTCTKPESVAFIDNMATGITGDLVKFVCGKFKSLEDCDTKMDTNSWQTLKELVASDDPQVIKAMKKYQSPFAALKDMLKKIKN</sequence>
<protein>
    <submittedName>
        <fullName evidence="2">Uncharacterized protein</fullName>
    </submittedName>
</protein>
<gene>
    <name evidence="2" type="ORF">ONB1V03_LOCUS15282</name>
</gene>
<keyword evidence="3" id="KW-1185">Reference proteome</keyword>
<dbReference type="PANTHER" id="PTHR33964:SF1">
    <property type="entry name" value="RE45066P"/>
    <property type="match status" value="1"/>
</dbReference>
<dbReference type="EMBL" id="OC930341">
    <property type="protein sequence ID" value="CAD7658661.1"/>
    <property type="molecule type" value="Genomic_DNA"/>
</dbReference>
<feature type="chain" id="PRO_5036403845" evidence="1">
    <location>
        <begin position="29"/>
        <end position="258"/>
    </location>
</feature>
<accession>A0A7R9QVF7</accession>
<dbReference type="EMBL" id="CAJPVJ010015516">
    <property type="protein sequence ID" value="CAG2175847.1"/>
    <property type="molecule type" value="Genomic_DNA"/>
</dbReference>
<dbReference type="AlphaFoldDB" id="A0A7R9QVF7"/>
<evidence type="ECO:0000256" key="1">
    <source>
        <dbReference type="SAM" id="SignalP"/>
    </source>
</evidence>
<proteinExistence type="predicted"/>
<dbReference type="Proteomes" id="UP000728032">
    <property type="component" value="Unassembled WGS sequence"/>
</dbReference>
<keyword evidence="1" id="KW-0732">Signal</keyword>
<name>A0A7R9QVF7_9ACAR</name>
<evidence type="ECO:0000313" key="3">
    <source>
        <dbReference type="Proteomes" id="UP000728032"/>
    </source>
</evidence>
<dbReference type="PANTHER" id="PTHR33964">
    <property type="entry name" value="RE45066P-RELATED"/>
    <property type="match status" value="1"/>
</dbReference>
<feature type="signal peptide" evidence="1">
    <location>
        <begin position="1"/>
        <end position="28"/>
    </location>
</feature>